<proteinExistence type="predicted"/>
<dbReference type="InterPro" id="IPR007539">
    <property type="entry name" value="DUF551"/>
</dbReference>
<reference evidence="2 3" key="1">
    <citation type="submission" date="2019-02" db="EMBL/GenBank/DDBJ databases">
        <title>Genome sequencing of Clostridium botulinum clinical isolates.</title>
        <authorList>
            <person name="Brunt J."/>
            <person name="Van Vliet A.H.M."/>
            <person name="Stringer S.C."/>
            <person name="Grant K.A."/>
            <person name="Carter A.C."/>
            <person name="Peck M.W."/>
        </authorList>
    </citation>
    <scope>NUCLEOTIDE SEQUENCE [LARGE SCALE GENOMIC DNA]</scope>
    <source>
        <strain evidence="2 3">R1125/03</strain>
    </source>
</reference>
<comment type="caution">
    <text evidence="2">The sequence shown here is derived from an EMBL/GenBank/DDBJ whole genome shotgun (WGS) entry which is preliminary data.</text>
</comment>
<dbReference type="AlphaFoldDB" id="A0A6M0SX21"/>
<evidence type="ECO:0000259" key="1">
    <source>
        <dbReference type="Pfam" id="PF04448"/>
    </source>
</evidence>
<dbReference type="EMBL" id="SGJP01000011">
    <property type="protein sequence ID" value="NFA60057.1"/>
    <property type="molecule type" value="Genomic_DNA"/>
</dbReference>
<accession>A0A6M0SX21</accession>
<organism evidence="2 3">
    <name type="scientific">Clostridium botulinum</name>
    <dbReference type="NCBI Taxonomy" id="1491"/>
    <lineage>
        <taxon>Bacteria</taxon>
        <taxon>Bacillati</taxon>
        <taxon>Bacillota</taxon>
        <taxon>Clostridia</taxon>
        <taxon>Eubacteriales</taxon>
        <taxon>Clostridiaceae</taxon>
        <taxon>Clostridium</taxon>
    </lineage>
</organism>
<gene>
    <name evidence="2" type="ORF">EXM42_06520</name>
</gene>
<dbReference type="Pfam" id="PF04448">
    <property type="entry name" value="DUF551"/>
    <property type="match status" value="1"/>
</dbReference>
<evidence type="ECO:0000313" key="2">
    <source>
        <dbReference type="EMBL" id="NFA60057.1"/>
    </source>
</evidence>
<feature type="domain" description="DUF551" evidence="1">
    <location>
        <begin position="3"/>
        <end position="77"/>
    </location>
</feature>
<dbReference type="Proteomes" id="UP000473089">
    <property type="component" value="Unassembled WGS sequence"/>
</dbReference>
<name>A0A6M0SX21_CLOBO</name>
<sequence length="80" mass="9585">MDWIDINKQLPPDNNKIGGRTYIVTVSCKSWKEPIKTMTMEWECTKIRNKEVKRWKWKNSIKSEGWIVTHWMELPPPAIN</sequence>
<evidence type="ECO:0000313" key="3">
    <source>
        <dbReference type="Proteomes" id="UP000473089"/>
    </source>
</evidence>
<protein>
    <submittedName>
        <fullName evidence="2">DUF551 domain-containing protein</fullName>
    </submittedName>
</protein>